<dbReference type="InterPro" id="IPR011010">
    <property type="entry name" value="DNA_brk_join_enz"/>
</dbReference>
<evidence type="ECO:0000313" key="3">
    <source>
        <dbReference type="EMBL" id="KAJ8915276.1"/>
    </source>
</evidence>
<comment type="caution">
    <text evidence="3">The sequence shown here is derived from an EMBL/GenBank/DDBJ whole genome shotgun (WGS) entry which is preliminary data.</text>
</comment>
<protein>
    <recommendedName>
        <fullName evidence="2">Reverse transcriptase domain-containing protein</fullName>
    </recommendedName>
</protein>
<dbReference type="InterPro" id="IPR013762">
    <property type="entry name" value="Integrase-like_cat_sf"/>
</dbReference>
<keyword evidence="1" id="KW-0233">DNA recombination</keyword>
<evidence type="ECO:0000256" key="1">
    <source>
        <dbReference type="ARBA" id="ARBA00023172"/>
    </source>
</evidence>
<name>A0AAV8VMY4_9CUCU</name>
<feature type="domain" description="Reverse transcriptase" evidence="2">
    <location>
        <begin position="1"/>
        <end position="70"/>
    </location>
</feature>
<dbReference type="PANTHER" id="PTHR33050:SF7">
    <property type="entry name" value="RIBONUCLEASE H"/>
    <property type="match status" value="1"/>
</dbReference>
<evidence type="ECO:0000313" key="4">
    <source>
        <dbReference type="Proteomes" id="UP001159042"/>
    </source>
</evidence>
<keyword evidence="4" id="KW-1185">Reference proteome</keyword>
<proteinExistence type="predicted"/>
<reference evidence="3 4" key="1">
    <citation type="journal article" date="2023" name="Insect Mol. Biol.">
        <title>Genome sequencing provides insights into the evolution of gene families encoding plant cell wall-degrading enzymes in longhorned beetles.</title>
        <authorList>
            <person name="Shin N.R."/>
            <person name="Okamura Y."/>
            <person name="Kirsch R."/>
            <person name="Pauchet Y."/>
        </authorList>
    </citation>
    <scope>NUCLEOTIDE SEQUENCE [LARGE SCALE GENOMIC DNA]</scope>
    <source>
        <strain evidence="3">EAD_L_NR</strain>
    </source>
</reference>
<dbReference type="AlphaFoldDB" id="A0AAV8VMY4"/>
<dbReference type="PROSITE" id="PS50878">
    <property type="entry name" value="RT_POL"/>
    <property type="match status" value="1"/>
</dbReference>
<dbReference type="InterPro" id="IPR043502">
    <property type="entry name" value="DNA/RNA_pol_sf"/>
</dbReference>
<accession>A0AAV8VMY4</accession>
<dbReference type="PANTHER" id="PTHR33050">
    <property type="entry name" value="REVERSE TRANSCRIPTASE DOMAIN-CONTAINING PROTEIN"/>
    <property type="match status" value="1"/>
</dbReference>
<dbReference type="InterPro" id="IPR052055">
    <property type="entry name" value="Hepadnavirus_pol/RT"/>
</dbReference>
<dbReference type="SUPFAM" id="SSF56349">
    <property type="entry name" value="DNA breaking-rejoining enzymes"/>
    <property type="match status" value="1"/>
</dbReference>
<dbReference type="GO" id="GO:0015074">
    <property type="term" value="P:DNA integration"/>
    <property type="evidence" value="ECO:0007669"/>
    <property type="project" value="InterPro"/>
</dbReference>
<dbReference type="GO" id="GO:0071897">
    <property type="term" value="P:DNA biosynthetic process"/>
    <property type="evidence" value="ECO:0007669"/>
    <property type="project" value="UniProtKB-ARBA"/>
</dbReference>
<dbReference type="InterPro" id="IPR043128">
    <property type="entry name" value="Rev_trsase/Diguanyl_cyclase"/>
</dbReference>
<dbReference type="GO" id="GO:0006310">
    <property type="term" value="P:DNA recombination"/>
    <property type="evidence" value="ECO:0007669"/>
    <property type="project" value="UniProtKB-KW"/>
</dbReference>
<dbReference type="Proteomes" id="UP001159042">
    <property type="component" value="Unassembled WGS sequence"/>
</dbReference>
<dbReference type="InterPro" id="IPR000477">
    <property type="entry name" value="RT_dom"/>
</dbReference>
<sequence length="674" mass="76376">MKPVMKILRSWGFLSTIYLDDILCFGLTYESCKENVNTTMKVLQELGFLVNYKKSCLEPNVKVKYLGFGIDSIRFGLELPGKKVEGLLRVINKFLLKEYCTVQEFSQLIGLLTAACPAVAYGWVYCKKLERTKYLALIVNKNDYAATMKIPRYAKDDLSWWVSTIPRAFNPIRSFKFHMEIFSDASLSGWGAACNNQTTHGLWNQEERKGHINKLELTAVWLALCSLANKANNCEILLRIDNTTAGAVSYVNKMGGIKYPEFNQLARNIWQWAERRNIWLYASYISSADNVVANKESRGNNLDTEWELSNEAFSCIVKTFGRPIIDLFASRINAKCDLFYSWHPDPESLAVDAFTRNWGGTILLCISTLRIDFKGTEEIITSPSFISFQEGNTPPAQITYTDCRDFIRRAFHYRNLETDVADILIDSLANKFLTEQFQKGASFGTLNCFKSALVLISKHNLSERAFRLRPTAPKYKETWNTDTVLNYLEKLPSLETLTLKALSKKLVTLLALIKAHRVQTLSLIKIENISISDADISIKVPDLIKTSGVGKYQPLLKIPFFIDRPALCATSVLKHYLEVTKNIRNTNKLFISLKRPHKAVSTSTISRWIKLTLQESGVDINIFSTHSTRHAVTSKSLFVIPQGGQKNSQVFANFYNRPIASQACEFAFTILGAT</sequence>
<dbReference type="EMBL" id="JANEYG010000055">
    <property type="protein sequence ID" value="KAJ8915276.1"/>
    <property type="molecule type" value="Genomic_DNA"/>
</dbReference>
<dbReference type="Gene3D" id="3.30.70.270">
    <property type="match status" value="1"/>
</dbReference>
<dbReference type="CDD" id="cd09275">
    <property type="entry name" value="RNase_HI_RT_DIRS1"/>
    <property type="match status" value="1"/>
</dbReference>
<evidence type="ECO:0000259" key="2">
    <source>
        <dbReference type="PROSITE" id="PS50878"/>
    </source>
</evidence>
<dbReference type="Gene3D" id="1.10.443.10">
    <property type="entry name" value="Intergrase catalytic core"/>
    <property type="match status" value="1"/>
</dbReference>
<dbReference type="GO" id="GO:0003677">
    <property type="term" value="F:DNA binding"/>
    <property type="evidence" value="ECO:0007669"/>
    <property type="project" value="InterPro"/>
</dbReference>
<organism evidence="3 4">
    <name type="scientific">Exocentrus adspersus</name>
    <dbReference type="NCBI Taxonomy" id="1586481"/>
    <lineage>
        <taxon>Eukaryota</taxon>
        <taxon>Metazoa</taxon>
        <taxon>Ecdysozoa</taxon>
        <taxon>Arthropoda</taxon>
        <taxon>Hexapoda</taxon>
        <taxon>Insecta</taxon>
        <taxon>Pterygota</taxon>
        <taxon>Neoptera</taxon>
        <taxon>Endopterygota</taxon>
        <taxon>Coleoptera</taxon>
        <taxon>Polyphaga</taxon>
        <taxon>Cucujiformia</taxon>
        <taxon>Chrysomeloidea</taxon>
        <taxon>Cerambycidae</taxon>
        <taxon>Lamiinae</taxon>
        <taxon>Acanthocinini</taxon>
        <taxon>Exocentrus</taxon>
    </lineage>
</organism>
<dbReference type="SUPFAM" id="SSF56672">
    <property type="entry name" value="DNA/RNA polymerases"/>
    <property type="match status" value="1"/>
</dbReference>
<gene>
    <name evidence="3" type="ORF">NQ315_014784</name>
</gene>